<dbReference type="RefSeq" id="WP_190766045.1">
    <property type="nucleotide sequence ID" value="NZ_JACXLD010000007.1"/>
</dbReference>
<keyword evidence="4" id="KW-1185">Reference proteome</keyword>
<sequence>MKILYICTHNRCRSILSEAITNQFAAGVLTARSAGSQPAGEVHPLSLKYLQEAGIATEGLISQSWDELEDFAPDLVVTVCDSAAGESCPLWFGKSLKVHWGLSDPSKLEGSETELAEAFRATISEIKQRVEDLKTVAALPSSEWRAALAKLGAQ</sequence>
<evidence type="ECO:0000313" key="3">
    <source>
        <dbReference type="EMBL" id="MBD2859821.1"/>
    </source>
</evidence>
<dbReference type="Proteomes" id="UP000610558">
    <property type="component" value="Unassembled WGS sequence"/>
</dbReference>
<dbReference type="InterPro" id="IPR036196">
    <property type="entry name" value="Ptyr_pPase_sf"/>
</dbReference>
<accession>A0A927C4X8</accession>
<dbReference type="InterPro" id="IPR023485">
    <property type="entry name" value="Ptyr_pPase"/>
</dbReference>
<evidence type="ECO:0000313" key="4">
    <source>
        <dbReference type="Proteomes" id="UP000610558"/>
    </source>
</evidence>
<protein>
    <submittedName>
        <fullName evidence="3">Arsenate reductase ArsC</fullName>
    </submittedName>
</protein>
<evidence type="ECO:0000256" key="1">
    <source>
        <dbReference type="ARBA" id="ARBA00022849"/>
    </source>
</evidence>
<dbReference type="AlphaFoldDB" id="A0A927C4X8"/>
<gene>
    <name evidence="3" type="ORF">IB286_12480</name>
</gene>
<dbReference type="Pfam" id="PF01451">
    <property type="entry name" value="LMWPc"/>
    <property type="match status" value="1"/>
</dbReference>
<proteinExistence type="predicted"/>
<reference evidence="3" key="1">
    <citation type="submission" date="2020-09" db="EMBL/GenBank/DDBJ databases">
        <authorList>
            <person name="Yoon J.-W."/>
        </authorList>
    </citation>
    <scope>NUCLEOTIDE SEQUENCE</scope>
    <source>
        <strain evidence="3">KMU-158</strain>
    </source>
</reference>
<comment type="caution">
    <text evidence="3">The sequence shown here is derived from an EMBL/GenBank/DDBJ whole genome shotgun (WGS) entry which is preliminary data.</text>
</comment>
<dbReference type="SUPFAM" id="SSF52788">
    <property type="entry name" value="Phosphotyrosine protein phosphatases I"/>
    <property type="match status" value="1"/>
</dbReference>
<dbReference type="PANTHER" id="PTHR43428">
    <property type="entry name" value="ARSENATE REDUCTASE"/>
    <property type="match status" value="1"/>
</dbReference>
<dbReference type="GO" id="GO:0046685">
    <property type="term" value="P:response to arsenic-containing substance"/>
    <property type="evidence" value="ECO:0007669"/>
    <property type="project" value="UniProtKB-KW"/>
</dbReference>
<name>A0A927C4X8_9GAMM</name>
<keyword evidence="1" id="KW-0059">Arsenical resistance</keyword>
<feature type="domain" description="Phosphotyrosine protein phosphatase I" evidence="2">
    <location>
        <begin position="1"/>
        <end position="136"/>
    </location>
</feature>
<organism evidence="3 4">
    <name type="scientific">Spongiibacter pelagi</name>
    <dbReference type="NCBI Taxonomy" id="2760804"/>
    <lineage>
        <taxon>Bacteria</taxon>
        <taxon>Pseudomonadati</taxon>
        <taxon>Pseudomonadota</taxon>
        <taxon>Gammaproteobacteria</taxon>
        <taxon>Cellvibrionales</taxon>
        <taxon>Spongiibacteraceae</taxon>
        <taxon>Spongiibacter</taxon>
    </lineage>
</organism>
<dbReference type="Gene3D" id="3.40.50.2300">
    <property type="match status" value="1"/>
</dbReference>
<evidence type="ECO:0000259" key="2">
    <source>
        <dbReference type="SMART" id="SM00226"/>
    </source>
</evidence>
<dbReference type="SMART" id="SM00226">
    <property type="entry name" value="LMWPc"/>
    <property type="match status" value="1"/>
</dbReference>
<dbReference type="EMBL" id="JACXLD010000007">
    <property type="protein sequence ID" value="MBD2859821.1"/>
    <property type="molecule type" value="Genomic_DNA"/>
</dbReference>
<dbReference type="PANTHER" id="PTHR43428:SF1">
    <property type="entry name" value="ARSENATE REDUCTASE"/>
    <property type="match status" value="1"/>
</dbReference>
<dbReference type="CDD" id="cd16345">
    <property type="entry name" value="LMWP_ArsC"/>
    <property type="match status" value="1"/>
</dbReference>